<dbReference type="SUPFAM" id="SSF47819">
    <property type="entry name" value="HRDC-like"/>
    <property type="match status" value="1"/>
</dbReference>
<reference evidence="2 3" key="2">
    <citation type="journal article" date="2011" name="ISME J.">
        <title>RNA-seq reveals cooperative metabolic interactions between two termite-gut spirochete species in co-culture.</title>
        <authorList>
            <person name="Rosenthal A.Z."/>
            <person name="Matson E.G."/>
            <person name="Eldar A."/>
            <person name="Leadbetter J.R."/>
        </authorList>
    </citation>
    <scope>NUCLEOTIDE SEQUENCE [LARGE SCALE GENOMIC DNA]</scope>
    <source>
        <strain evidence="3">ATCC BAA-888 / DSM 13862 / ZAS-9</strain>
    </source>
</reference>
<dbReference type="RefSeq" id="WP_015713012.1">
    <property type="nucleotide sequence ID" value="NC_015577.1"/>
</dbReference>
<dbReference type="SMART" id="SM00474">
    <property type="entry name" value="35EXOc"/>
    <property type="match status" value="1"/>
</dbReference>
<dbReference type="InterPro" id="IPR051086">
    <property type="entry name" value="RNase_D-like"/>
</dbReference>
<evidence type="ECO:0000259" key="1">
    <source>
        <dbReference type="PROSITE" id="PS50967"/>
    </source>
</evidence>
<dbReference type="Pfam" id="PF00570">
    <property type="entry name" value="HRDC"/>
    <property type="match status" value="1"/>
</dbReference>
<reference evidence="3" key="1">
    <citation type="submission" date="2009-12" db="EMBL/GenBank/DDBJ databases">
        <title>Complete sequence of Treponema azotonutricium strain ZAS-9.</title>
        <authorList>
            <person name="Tetu S.G."/>
            <person name="Matson E."/>
            <person name="Ren Q."/>
            <person name="Seshadri R."/>
            <person name="Elbourne L."/>
            <person name="Hassan K.A."/>
            <person name="Durkin A."/>
            <person name="Radune D."/>
            <person name="Mohamoud Y."/>
            <person name="Shay R."/>
            <person name="Jin S."/>
            <person name="Zhang X."/>
            <person name="Lucey K."/>
            <person name="Ballor N.R."/>
            <person name="Ottesen E."/>
            <person name="Rosenthal R."/>
            <person name="Allen A."/>
            <person name="Leadbetter J.R."/>
            <person name="Paulsen I.T."/>
        </authorList>
    </citation>
    <scope>NUCLEOTIDE SEQUENCE [LARGE SCALE GENOMIC DNA]</scope>
    <source>
        <strain evidence="3">ATCC BAA-888 / DSM 13862 / ZAS-9</strain>
    </source>
</reference>
<dbReference type="InterPro" id="IPR010997">
    <property type="entry name" value="HRDC-like_sf"/>
</dbReference>
<gene>
    <name evidence="2" type="ordered locus">TREAZ_2512</name>
</gene>
<dbReference type="Gene3D" id="1.10.150.80">
    <property type="entry name" value="HRDC domain"/>
    <property type="match status" value="1"/>
</dbReference>
<dbReference type="EMBL" id="CP001841">
    <property type="protein sequence ID" value="AEF81873.1"/>
    <property type="molecule type" value="Genomic_DNA"/>
</dbReference>
<dbReference type="PROSITE" id="PS50967">
    <property type="entry name" value="HRDC"/>
    <property type="match status" value="1"/>
</dbReference>
<dbReference type="InterPro" id="IPR002562">
    <property type="entry name" value="3'-5'_exonuclease_dom"/>
</dbReference>
<dbReference type="Pfam" id="PF01612">
    <property type="entry name" value="DNA_pol_A_exo1"/>
    <property type="match status" value="1"/>
</dbReference>
<dbReference type="PANTHER" id="PTHR47649:SF1">
    <property type="entry name" value="RIBONUCLEASE D"/>
    <property type="match status" value="1"/>
</dbReference>
<dbReference type="GO" id="GO:0006139">
    <property type="term" value="P:nucleobase-containing compound metabolic process"/>
    <property type="evidence" value="ECO:0007669"/>
    <property type="project" value="InterPro"/>
</dbReference>
<dbReference type="InterPro" id="IPR002121">
    <property type="entry name" value="HRDC_dom"/>
</dbReference>
<dbReference type="PANTHER" id="PTHR47649">
    <property type="entry name" value="RIBONUCLEASE D"/>
    <property type="match status" value="1"/>
</dbReference>
<dbReference type="Proteomes" id="UP000009222">
    <property type="component" value="Chromosome"/>
</dbReference>
<evidence type="ECO:0000313" key="3">
    <source>
        <dbReference type="Proteomes" id="UP000009222"/>
    </source>
</evidence>
<dbReference type="CDD" id="cd06142">
    <property type="entry name" value="RNaseD_exo"/>
    <property type="match status" value="1"/>
</dbReference>
<organism evidence="2 3">
    <name type="scientific">Leadbettera azotonutricia (strain ATCC BAA-888 / DSM 13862 / ZAS-9)</name>
    <name type="common">Treponema azotonutricium</name>
    <dbReference type="NCBI Taxonomy" id="545695"/>
    <lineage>
        <taxon>Bacteria</taxon>
        <taxon>Pseudomonadati</taxon>
        <taxon>Spirochaetota</taxon>
        <taxon>Spirochaetia</taxon>
        <taxon>Spirochaetales</taxon>
        <taxon>Breznakiellaceae</taxon>
        <taxon>Leadbettera</taxon>
    </lineage>
</organism>
<dbReference type="OrthoDB" id="144122at2"/>
<dbReference type="KEGG" id="taz:TREAZ_2512"/>
<dbReference type="GO" id="GO:0008408">
    <property type="term" value="F:3'-5' exonuclease activity"/>
    <property type="evidence" value="ECO:0007669"/>
    <property type="project" value="InterPro"/>
</dbReference>
<keyword evidence="2" id="KW-0378">Hydrolase</keyword>
<keyword evidence="2" id="KW-0269">Exonuclease</keyword>
<dbReference type="InterPro" id="IPR012337">
    <property type="entry name" value="RNaseH-like_sf"/>
</dbReference>
<dbReference type="SUPFAM" id="SSF53098">
    <property type="entry name" value="Ribonuclease H-like"/>
    <property type="match status" value="1"/>
</dbReference>
<feature type="domain" description="HRDC" evidence="1">
    <location>
        <begin position="211"/>
        <end position="282"/>
    </location>
</feature>
<dbReference type="STRING" id="545695.TREAZ_2512"/>
<dbReference type="InterPro" id="IPR036397">
    <property type="entry name" value="RNaseH_sf"/>
</dbReference>
<dbReference type="InParanoid" id="F5YF53"/>
<proteinExistence type="predicted"/>
<dbReference type="AlphaFoldDB" id="F5YF53"/>
<keyword evidence="3" id="KW-1185">Reference proteome</keyword>
<name>F5YF53_LEAAZ</name>
<keyword evidence="2" id="KW-0540">Nuclease</keyword>
<protein>
    <submittedName>
        <fullName evidence="2">Putative 3'-5' exonuclease</fullName>
    </submittedName>
</protein>
<dbReference type="eggNOG" id="COG0349">
    <property type="taxonomic scope" value="Bacteria"/>
</dbReference>
<dbReference type="GO" id="GO:0000166">
    <property type="term" value="F:nucleotide binding"/>
    <property type="evidence" value="ECO:0007669"/>
    <property type="project" value="InterPro"/>
</dbReference>
<dbReference type="InterPro" id="IPR044876">
    <property type="entry name" value="HRDC_dom_sf"/>
</dbReference>
<dbReference type="Gene3D" id="3.30.420.10">
    <property type="entry name" value="Ribonuclease H-like superfamily/Ribonuclease H"/>
    <property type="match status" value="1"/>
</dbReference>
<dbReference type="HOGENOM" id="CLU_042387_1_0_12"/>
<sequence length="282" mass="33143">MDFKLIETGPKLSKFYNYLANEGISIIAMDFECEFNLHAYGEKLCLIQIFDGKTYFIIDPLNIENDEIKKFLLDKNTVKIMYGAESDASLVYSQYGTQIQNLFDLQIAVDVLDAERNGLDFALDHFLDIEIKNKKKYQSHNWTTRPIRIDAMEYALNDVAHLFKLKDILMEQVKSKNKYEELLYEILRKNFIPAKEKIPGLLKRFEYKKLSAPKKELFKKLFDIRESFAKEYDLPPFHILNNDILFDLVNRIKNLNDIKLSGRLSGESQDKMRHMMEEALRA</sequence>
<dbReference type="GO" id="GO:0003676">
    <property type="term" value="F:nucleic acid binding"/>
    <property type="evidence" value="ECO:0007669"/>
    <property type="project" value="InterPro"/>
</dbReference>
<evidence type="ECO:0000313" key="2">
    <source>
        <dbReference type="EMBL" id="AEF81873.1"/>
    </source>
</evidence>
<accession>F5YF53</accession>